<dbReference type="SUPFAM" id="SSF82171">
    <property type="entry name" value="DPP6 N-terminal domain-like"/>
    <property type="match status" value="1"/>
</dbReference>
<evidence type="ECO:0000313" key="3">
    <source>
        <dbReference type="Proteomes" id="UP000520814"/>
    </source>
</evidence>
<dbReference type="InterPro" id="IPR014262">
    <property type="entry name" value="HAF_rpt"/>
</dbReference>
<dbReference type="Proteomes" id="UP000520814">
    <property type="component" value="Unassembled WGS sequence"/>
</dbReference>
<organism evidence="2 3">
    <name type="scientific">Armatimonas rosea</name>
    <dbReference type="NCBI Taxonomy" id="685828"/>
    <lineage>
        <taxon>Bacteria</taxon>
        <taxon>Bacillati</taxon>
        <taxon>Armatimonadota</taxon>
        <taxon>Armatimonadia</taxon>
        <taxon>Armatimonadales</taxon>
        <taxon>Armatimonadaceae</taxon>
        <taxon>Armatimonas</taxon>
    </lineage>
</organism>
<sequence>MFPLKLKSVAVVGSFVALTLAGCSGAGLLSHGSAGSSSPTVAASGSARFTIVWPETTGRLIPLGANSIKIVLSGPETVTKVVARPTGGSNTTTITFTGLKIGSYTATTSAYPSTDGTGVAQATGAVSVAIARDQTTTTTLTMDSTIATVEIGGAGTTGMNLGESRTLTATAKNAAGQVVLVAPSLWQWSGNNAASFTLTPGGESATLTANAPGTVTLSLKETESNQVATLTVKAFHVTFEGLGDLPGGEFRSVALAVSADGSVVVGNSTSGNVTGSNAGEAFRWTRASGMVGLGDLPGGFFRSSATAVSADGTVVAGIGDNAVSAARVFRWTQAGGMVNLGAPASSAICWARGISADGTRIVGTTTLAAGVEYGACYWTEATGFVELNDLAGGPVRCEATAISQDGRVLVGYGTSDKETSCSWNLAGEITALAGVPRGTGSALGASGDGTVIVGYADTLALGRDGLEAYRWSASGGTTFLGDFPGGGFAGYPASYARGVSADGNVVVGMGMSTEGSRVFVWTQARGLQDLGDILRSKGIDLSAWAGLINATDHAADVVATISADGTTIVGTAFHNGNREAFRAYKSDGFLNP</sequence>
<reference evidence="2 3" key="1">
    <citation type="submission" date="2020-08" db="EMBL/GenBank/DDBJ databases">
        <title>Genomic Encyclopedia of Type Strains, Phase IV (KMG-IV): sequencing the most valuable type-strain genomes for metagenomic binning, comparative biology and taxonomic classification.</title>
        <authorList>
            <person name="Goeker M."/>
        </authorList>
    </citation>
    <scope>NUCLEOTIDE SEQUENCE [LARGE SCALE GENOMIC DNA]</scope>
    <source>
        <strain evidence="2 3">DSM 23562</strain>
    </source>
</reference>
<dbReference type="NCBIfam" id="TIGR02913">
    <property type="entry name" value="HAF_rpt"/>
    <property type="match status" value="1"/>
</dbReference>
<gene>
    <name evidence="2" type="ORF">HNQ39_003729</name>
</gene>
<name>A0A7W9W6X8_ARMRO</name>
<evidence type="ECO:0000313" key="2">
    <source>
        <dbReference type="EMBL" id="MBB6051919.1"/>
    </source>
</evidence>
<comment type="caution">
    <text evidence="2">The sequence shown here is derived from an EMBL/GenBank/DDBJ whole genome shotgun (WGS) entry which is preliminary data.</text>
</comment>
<protein>
    <submittedName>
        <fullName evidence="2">Putative HAF family extracellular repeat protein</fullName>
    </submittedName>
</protein>
<keyword evidence="1" id="KW-0732">Signal</keyword>
<keyword evidence="3" id="KW-1185">Reference proteome</keyword>
<proteinExistence type="predicted"/>
<accession>A0A7W9W6X8</accession>
<feature type="signal peptide" evidence="1">
    <location>
        <begin position="1"/>
        <end position="26"/>
    </location>
</feature>
<dbReference type="AlphaFoldDB" id="A0A7W9W6X8"/>
<feature type="chain" id="PRO_5030624481" evidence="1">
    <location>
        <begin position="27"/>
        <end position="592"/>
    </location>
</feature>
<dbReference type="RefSeq" id="WP_184199877.1">
    <property type="nucleotide sequence ID" value="NZ_JACHGW010000003.1"/>
</dbReference>
<evidence type="ECO:0000256" key="1">
    <source>
        <dbReference type="SAM" id="SignalP"/>
    </source>
</evidence>
<dbReference type="EMBL" id="JACHGW010000003">
    <property type="protein sequence ID" value="MBB6051919.1"/>
    <property type="molecule type" value="Genomic_DNA"/>
</dbReference>
<dbReference type="PROSITE" id="PS51257">
    <property type="entry name" value="PROKAR_LIPOPROTEIN"/>
    <property type="match status" value="1"/>
</dbReference>